<dbReference type="EMBL" id="QKYT01000331">
    <property type="protein sequence ID" value="RIA87006.1"/>
    <property type="molecule type" value="Genomic_DNA"/>
</dbReference>
<evidence type="ECO:0000256" key="1">
    <source>
        <dbReference type="SAM" id="Phobius"/>
    </source>
</evidence>
<keyword evidence="1" id="KW-1133">Transmembrane helix</keyword>
<feature type="transmembrane region" description="Helical" evidence="1">
    <location>
        <begin position="314"/>
        <end position="338"/>
    </location>
</feature>
<dbReference type="STRING" id="658196.A0A397SQV9"/>
<gene>
    <name evidence="2" type="ORF">C1645_828399</name>
</gene>
<proteinExistence type="predicted"/>
<dbReference type="AlphaFoldDB" id="A0A397SQV9"/>
<feature type="transmembrane region" description="Helical" evidence="1">
    <location>
        <begin position="284"/>
        <end position="302"/>
    </location>
</feature>
<evidence type="ECO:0000313" key="3">
    <source>
        <dbReference type="Proteomes" id="UP000265703"/>
    </source>
</evidence>
<organism evidence="2 3">
    <name type="scientific">Glomus cerebriforme</name>
    <dbReference type="NCBI Taxonomy" id="658196"/>
    <lineage>
        <taxon>Eukaryota</taxon>
        <taxon>Fungi</taxon>
        <taxon>Fungi incertae sedis</taxon>
        <taxon>Mucoromycota</taxon>
        <taxon>Glomeromycotina</taxon>
        <taxon>Glomeromycetes</taxon>
        <taxon>Glomerales</taxon>
        <taxon>Glomeraceae</taxon>
        <taxon>Glomus</taxon>
    </lineage>
</organism>
<comment type="caution">
    <text evidence="2">The sequence shown here is derived from an EMBL/GenBank/DDBJ whole genome shotgun (WGS) entry which is preliminary data.</text>
</comment>
<sequence>MKFLSEKPTDQIKEYVTVERIKGCLIKRYQRFTESKWTRYFIITSVIQAIFAIVFISRMLTRNNNAGNLFTTLSEQFKNRRCVNINKDRIGNIVGENVVFLIFNIFQFWFCQNAIYNQNTIQIINIAVINYLCALFAIVQIVEIDIWTTKANECIPEYFNYNAAIAAYEAPLIIMLVICATLQVFFTWKLYQQFGWNIYKKIGADLRMQRIYRTMLIFVMLLKIDLFFMNFLAIEGCIVAHPGRLNQNLNEGLYYFHVCITIIIVFLQLLVWRSLRKESSLGMKIFIGAWIVCIADLIILLVDSIKPSSDESWYFFTCFIGVGIVMGLVTLLWSIFLLRNFGKGLKPHLSRRNNLNSLPMHQSDNVTDHVQHIGSPPRWAIDD</sequence>
<keyword evidence="1" id="KW-0812">Transmembrane</keyword>
<feature type="transmembrane region" description="Helical" evidence="1">
    <location>
        <begin position="123"/>
        <end position="142"/>
    </location>
</feature>
<keyword evidence="3" id="KW-1185">Reference proteome</keyword>
<dbReference type="OrthoDB" id="2448307at2759"/>
<keyword evidence="1" id="KW-0472">Membrane</keyword>
<reference evidence="2 3" key="1">
    <citation type="submission" date="2018-06" db="EMBL/GenBank/DDBJ databases">
        <title>Comparative genomics reveals the genomic features of Rhizophagus irregularis, R. cerebriforme, R. diaphanum and Gigaspora rosea, and their symbiotic lifestyle signature.</title>
        <authorList>
            <person name="Morin E."/>
            <person name="San Clemente H."/>
            <person name="Chen E.C.H."/>
            <person name="De La Providencia I."/>
            <person name="Hainaut M."/>
            <person name="Kuo A."/>
            <person name="Kohler A."/>
            <person name="Murat C."/>
            <person name="Tang N."/>
            <person name="Roy S."/>
            <person name="Loubradou J."/>
            <person name="Henrissat B."/>
            <person name="Grigoriev I.V."/>
            <person name="Corradi N."/>
            <person name="Roux C."/>
            <person name="Martin F.M."/>
        </authorList>
    </citation>
    <scope>NUCLEOTIDE SEQUENCE [LARGE SCALE GENOMIC DNA]</scope>
    <source>
        <strain evidence="2 3">DAOM 227022</strain>
    </source>
</reference>
<protein>
    <submittedName>
        <fullName evidence="2">Uncharacterized protein</fullName>
    </submittedName>
</protein>
<feature type="transmembrane region" description="Helical" evidence="1">
    <location>
        <begin position="93"/>
        <end position="111"/>
    </location>
</feature>
<feature type="transmembrane region" description="Helical" evidence="1">
    <location>
        <begin position="254"/>
        <end position="272"/>
    </location>
</feature>
<accession>A0A397SQV9</accession>
<evidence type="ECO:0000313" key="2">
    <source>
        <dbReference type="EMBL" id="RIA87006.1"/>
    </source>
</evidence>
<feature type="transmembrane region" description="Helical" evidence="1">
    <location>
        <begin position="170"/>
        <end position="191"/>
    </location>
</feature>
<dbReference type="PANTHER" id="PTHR34391">
    <property type="entry name" value="UPF0658 GOLGI APPARATUS MEMBRANE PROTEIN C1952.10C-RELATED"/>
    <property type="match status" value="1"/>
</dbReference>
<dbReference type="GO" id="GO:0005794">
    <property type="term" value="C:Golgi apparatus"/>
    <property type="evidence" value="ECO:0007669"/>
    <property type="project" value="TreeGrafter"/>
</dbReference>
<dbReference type="InterPro" id="IPR040410">
    <property type="entry name" value="UPF0658_Golgi"/>
</dbReference>
<feature type="transmembrane region" description="Helical" evidence="1">
    <location>
        <begin position="37"/>
        <end position="60"/>
    </location>
</feature>
<dbReference type="PANTHER" id="PTHR34391:SF1">
    <property type="entry name" value="UPF0658 GOLGI APPARATUS MEMBRANE PROTEIN C1952.10C-RELATED"/>
    <property type="match status" value="1"/>
</dbReference>
<dbReference type="Proteomes" id="UP000265703">
    <property type="component" value="Unassembled WGS sequence"/>
</dbReference>
<name>A0A397SQV9_9GLOM</name>
<feature type="transmembrane region" description="Helical" evidence="1">
    <location>
        <begin position="211"/>
        <end position="234"/>
    </location>
</feature>